<protein>
    <recommendedName>
        <fullName evidence="10">Autophagy-related protein</fullName>
    </recommendedName>
</protein>
<reference evidence="7 9" key="2">
    <citation type="journal article" date="2013" name="Nature">
        <title>Insights into bilaterian evolution from three spiralian genomes.</title>
        <authorList>
            <person name="Simakov O."/>
            <person name="Marletaz F."/>
            <person name="Cho S.J."/>
            <person name="Edsinger-Gonzales E."/>
            <person name="Havlak P."/>
            <person name="Hellsten U."/>
            <person name="Kuo D.H."/>
            <person name="Larsson T."/>
            <person name="Lv J."/>
            <person name="Arendt D."/>
            <person name="Savage R."/>
            <person name="Osoegawa K."/>
            <person name="de Jong P."/>
            <person name="Grimwood J."/>
            <person name="Chapman J.A."/>
            <person name="Shapiro H."/>
            <person name="Aerts A."/>
            <person name="Otillar R.P."/>
            <person name="Terry A.Y."/>
            <person name="Boore J.L."/>
            <person name="Grigoriev I.V."/>
            <person name="Lindberg D.R."/>
            <person name="Seaver E.C."/>
            <person name="Weisblat D.A."/>
            <person name="Putnam N.H."/>
            <person name="Rokhsar D.S."/>
        </authorList>
    </citation>
    <scope>NUCLEOTIDE SEQUENCE</scope>
</reference>
<dbReference type="FunFam" id="3.10.20.90:FF:000396">
    <property type="entry name" value="GABARAPL2 isoform 2"/>
    <property type="match status" value="1"/>
</dbReference>
<evidence type="ECO:0000256" key="3">
    <source>
        <dbReference type="ARBA" id="ARBA00023136"/>
    </source>
</evidence>
<dbReference type="GO" id="GO:0000045">
    <property type="term" value="P:autophagosome assembly"/>
    <property type="evidence" value="ECO:0000318"/>
    <property type="project" value="GO_Central"/>
</dbReference>
<evidence type="ECO:0000313" key="9">
    <source>
        <dbReference type="Proteomes" id="UP000015101"/>
    </source>
</evidence>
<dbReference type="SUPFAM" id="SSF54236">
    <property type="entry name" value="Ubiquitin-like"/>
    <property type="match status" value="1"/>
</dbReference>
<dbReference type="AlphaFoldDB" id="T1G8V9"/>
<dbReference type="InParanoid" id="T1G8V9"/>
<dbReference type="Pfam" id="PF02991">
    <property type="entry name" value="ATG8"/>
    <property type="match status" value="1"/>
</dbReference>
<evidence type="ECO:0000256" key="2">
    <source>
        <dbReference type="ARBA" id="ARBA00007293"/>
    </source>
</evidence>
<reference evidence="8" key="3">
    <citation type="submission" date="2015-06" db="UniProtKB">
        <authorList>
            <consortium name="EnsemblMetazoa"/>
        </authorList>
    </citation>
    <scope>IDENTIFICATION</scope>
</reference>
<dbReference type="GO" id="GO:0000423">
    <property type="term" value="P:mitophagy"/>
    <property type="evidence" value="ECO:0000318"/>
    <property type="project" value="GO_Central"/>
</dbReference>
<evidence type="ECO:0000256" key="1">
    <source>
        <dbReference type="ARBA" id="ARBA00004370"/>
    </source>
</evidence>
<name>T1G8V9_HELRO</name>
<organism evidence="8 9">
    <name type="scientific">Helobdella robusta</name>
    <name type="common">Californian leech</name>
    <dbReference type="NCBI Taxonomy" id="6412"/>
    <lineage>
        <taxon>Eukaryota</taxon>
        <taxon>Metazoa</taxon>
        <taxon>Spiralia</taxon>
        <taxon>Lophotrochozoa</taxon>
        <taxon>Annelida</taxon>
        <taxon>Clitellata</taxon>
        <taxon>Hirudinea</taxon>
        <taxon>Rhynchobdellida</taxon>
        <taxon>Glossiphoniidae</taxon>
        <taxon>Helobdella</taxon>
    </lineage>
</organism>
<dbReference type="GO" id="GO:0008429">
    <property type="term" value="F:phosphatidylethanolamine binding"/>
    <property type="evidence" value="ECO:0000318"/>
    <property type="project" value="GO_Central"/>
</dbReference>
<evidence type="ECO:0000256" key="6">
    <source>
        <dbReference type="RuleBase" id="RU004384"/>
    </source>
</evidence>
<dbReference type="EnsemblMetazoa" id="HelroT93454">
    <property type="protein sequence ID" value="HelroP93454"/>
    <property type="gene ID" value="HelroG93454"/>
</dbReference>
<keyword evidence="3" id="KW-0472">Membrane</keyword>
<dbReference type="Gene3D" id="3.10.20.90">
    <property type="entry name" value="Phosphatidylinositol 3-kinase Catalytic Subunit, Chain A, domain 1"/>
    <property type="match status" value="1"/>
</dbReference>
<dbReference type="EMBL" id="KB095811">
    <property type="protein sequence ID" value="ESO12800.1"/>
    <property type="molecule type" value="Genomic_DNA"/>
</dbReference>
<dbReference type="RefSeq" id="XP_009009520.1">
    <property type="nucleotide sequence ID" value="XM_009011272.1"/>
</dbReference>
<reference evidence="9" key="1">
    <citation type="submission" date="2012-12" db="EMBL/GenBank/DDBJ databases">
        <authorList>
            <person name="Hellsten U."/>
            <person name="Grimwood J."/>
            <person name="Chapman J.A."/>
            <person name="Shapiro H."/>
            <person name="Aerts A."/>
            <person name="Otillar R.P."/>
            <person name="Terry A.Y."/>
            <person name="Boore J.L."/>
            <person name="Simakov O."/>
            <person name="Marletaz F."/>
            <person name="Cho S.-J."/>
            <person name="Edsinger-Gonzales E."/>
            <person name="Havlak P."/>
            <person name="Kuo D.-H."/>
            <person name="Larsson T."/>
            <person name="Lv J."/>
            <person name="Arendt D."/>
            <person name="Savage R."/>
            <person name="Osoegawa K."/>
            <person name="de Jong P."/>
            <person name="Lindberg D.R."/>
            <person name="Seaver E.C."/>
            <person name="Weisblat D.A."/>
            <person name="Putnam N.H."/>
            <person name="Grigoriev I.V."/>
            <person name="Rokhsar D.S."/>
        </authorList>
    </citation>
    <scope>NUCLEOTIDE SEQUENCE</scope>
</reference>
<keyword evidence="4 5" id="KW-0449">Lipoprotein</keyword>
<keyword evidence="9" id="KW-1185">Reference proteome</keyword>
<dbReference type="GO" id="GO:0000421">
    <property type="term" value="C:autophagosome membrane"/>
    <property type="evidence" value="ECO:0000318"/>
    <property type="project" value="GO_Central"/>
</dbReference>
<dbReference type="OMA" id="AKMKWMF"/>
<dbReference type="GO" id="GO:0031625">
    <property type="term" value="F:ubiquitin protein ligase binding"/>
    <property type="evidence" value="ECO:0000318"/>
    <property type="project" value="GO_Central"/>
</dbReference>
<dbReference type="HOGENOM" id="CLU_119276_0_1_1"/>
<evidence type="ECO:0000256" key="5">
    <source>
        <dbReference type="PIRSR" id="PIRSR604241-50"/>
    </source>
</evidence>
<dbReference type="GO" id="GO:0097352">
    <property type="term" value="P:autophagosome maturation"/>
    <property type="evidence" value="ECO:0000318"/>
    <property type="project" value="GO_Central"/>
</dbReference>
<dbReference type="CTD" id="20217506"/>
<dbReference type="InterPro" id="IPR029071">
    <property type="entry name" value="Ubiquitin-like_domsf"/>
</dbReference>
<dbReference type="PANTHER" id="PTHR10969">
    <property type="entry name" value="MICROTUBULE-ASSOCIATED PROTEINS 1A/1B LIGHT CHAIN 3-RELATED"/>
    <property type="match status" value="1"/>
</dbReference>
<evidence type="ECO:0000313" key="8">
    <source>
        <dbReference type="EnsemblMetazoa" id="HelroP93454"/>
    </source>
</evidence>
<keyword evidence="6" id="KW-0072">Autophagy</keyword>
<evidence type="ECO:0008006" key="10">
    <source>
        <dbReference type="Google" id="ProtNLM"/>
    </source>
</evidence>
<proteinExistence type="inferred from homology"/>
<feature type="lipid moiety-binding region" description="Phosphatidylserine amidated glycine; alternate" evidence="5">
    <location>
        <position position="118"/>
    </location>
</feature>
<accession>T1G8V9</accession>
<dbReference type="OrthoDB" id="6738456at2759"/>
<sequence>MKMVFKFKEENTFEQRKDEASKVLMKYPDRIPVIVEKLPGSSIAPIDKRKFLVPKDINVAQFIFIIRKRIQLDPTKSLFLFVGRVLPQTSATMGHVYSENQDEDGFLYVAYSGENVFGGDR</sequence>
<dbReference type="GeneID" id="20217506"/>
<dbReference type="InterPro" id="IPR004241">
    <property type="entry name" value="Atg8-like"/>
</dbReference>
<dbReference type="KEGG" id="hro:HELRODRAFT_93454"/>
<dbReference type="GO" id="GO:0006995">
    <property type="term" value="P:cellular response to nitrogen starvation"/>
    <property type="evidence" value="ECO:0000318"/>
    <property type="project" value="GO_Central"/>
</dbReference>
<comment type="subcellular location">
    <subcellularLocation>
        <location evidence="1">Membrane</location>
    </subcellularLocation>
</comment>
<dbReference type="eggNOG" id="KOG1654">
    <property type="taxonomic scope" value="Eukaryota"/>
</dbReference>
<evidence type="ECO:0000313" key="7">
    <source>
        <dbReference type="EMBL" id="ESO12800.1"/>
    </source>
</evidence>
<comment type="similarity">
    <text evidence="2 6">Belongs to the ATG8 family.</text>
</comment>
<dbReference type="STRING" id="6412.T1G8V9"/>
<dbReference type="EMBL" id="AMQM01000241">
    <property type="status" value="NOT_ANNOTATED_CDS"/>
    <property type="molecule type" value="Genomic_DNA"/>
</dbReference>
<gene>
    <name evidence="8" type="primary">20217506</name>
    <name evidence="7" type="ORF">HELRODRAFT_93454</name>
</gene>
<evidence type="ECO:0000256" key="4">
    <source>
        <dbReference type="ARBA" id="ARBA00023288"/>
    </source>
</evidence>
<dbReference type="Proteomes" id="UP000015101">
    <property type="component" value="Unassembled WGS sequence"/>
</dbReference>